<dbReference type="InterPro" id="IPR056729">
    <property type="entry name" value="GMPPB_C"/>
</dbReference>
<dbReference type="CDD" id="cd03352">
    <property type="entry name" value="LbH_LpxD"/>
    <property type="match status" value="1"/>
</dbReference>
<evidence type="ECO:0000256" key="3">
    <source>
        <dbReference type="ARBA" id="ARBA00022679"/>
    </source>
</evidence>
<evidence type="ECO:0000259" key="9">
    <source>
        <dbReference type="Pfam" id="PF25087"/>
    </source>
</evidence>
<dbReference type="Pfam" id="PF25087">
    <property type="entry name" value="GMPPB_C"/>
    <property type="match status" value="1"/>
</dbReference>
<comment type="pathway">
    <text evidence="7">Bacterial outer membrane biogenesis; LPS lipid A biosynthesis.</text>
</comment>
<evidence type="ECO:0000256" key="4">
    <source>
        <dbReference type="ARBA" id="ARBA00022737"/>
    </source>
</evidence>
<dbReference type="PANTHER" id="PTHR43378">
    <property type="entry name" value="UDP-3-O-ACYLGLUCOSAMINE N-ACYLTRANSFERASE"/>
    <property type="match status" value="1"/>
</dbReference>
<dbReference type="GO" id="GO:0016020">
    <property type="term" value="C:membrane"/>
    <property type="evidence" value="ECO:0007669"/>
    <property type="project" value="GOC"/>
</dbReference>
<sequence length="365" mass="36947">MQAFSVSEIGAALDAEVVGDTDLKITGAAEPADAGPSDLALAMDPKYADGLAKGAARVAALWEGADWQALGLQAAILVGRPRVGMAGLTALLDPGPYIAPGIDPRAAIDPSAEIGPGAAIGPFTVIGPGVRIGAGARIAHQVSVAEGSEIGADALLHPGCRIGRNVKIGDRFIGQPGATIGADGFSFVTPEKSRAEAARETLGEVEGVKAAQPWTRIHSLGSVIIGDDVEIGCNACVDAGTIRPTRIGNGCKIDNQVHVAHNCEVGKDCLFAGQVGIAGSVKIGNNVILGGQVGVVDNIFIGDGVVAGGGTVILSNAPAGRVLLGYPAVKMETHVETYKALRRLPRLAAQVAQLQKAVPKPGGND</sequence>
<proteinExistence type="inferred from homology"/>
<feature type="active site" description="Proton acceptor" evidence="7">
    <location>
        <position position="261"/>
    </location>
</feature>
<keyword evidence="5 7" id="KW-0443">Lipid metabolism</keyword>
<name>A0A0J9GVX1_9RHOB</name>
<dbReference type="RefSeq" id="WP_049643414.1">
    <property type="nucleotide sequence ID" value="NZ_LFTY01000002.1"/>
</dbReference>
<keyword evidence="4 7" id="KW-0677">Repeat</keyword>
<dbReference type="InterPro" id="IPR011004">
    <property type="entry name" value="Trimer_LpxA-like_sf"/>
</dbReference>
<dbReference type="STRING" id="1675527.AIOL_002680"/>
<evidence type="ECO:0000256" key="7">
    <source>
        <dbReference type="HAMAP-Rule" id="MF_00523"/>
    </source>
</evidence>
<comment type="function">
    <text evidence="7">Catalyzes the N-acylation of UDP-3-O-acylglucosamine using 3-hydroxyacyl-ACP as the acyl donor. Is involved in the biosynthesis of lipid A, a phosphorylated glycolipid that anchors the lipopolysaccharide to the outer membrane of the cell.</text>
</comment>
<dbReference type="Gene3D" id="3.40.1390.10">
    <property type="entry name" value="MurE/MurF, N-terminal domain"/>
    <property type="match status" value="1"/>
</dbReference>
<dbReference type="PATRIC" id="fig|1675527.3.peg.2808"/>
<comment type="caution">
    <text evidence="10">The sequence shown here is derived from an EMBL/GenBank/DDBJ whole genome shotgun (WGS) entry which is preliminary data.</text>
</comment>
<keyword evidence="1 7" id="KW-0444">Lipid biosynthesis</keyword>
<evidence type="ECO:0000256" key="6">
    <source>
        <dbReference type="ARBA" id="ARBA00023315"/>
    </source>
</evidence>
<evidence type="ECO:0000256" key="1">
    <source>
        <dbReference type="ARBA" id="ARBA00022516"/>
    </source>
</evidence>
<reference evidence="10 11" key="1">
    <citation type="submission" date="2015-06" db="EMBL/GenBank/DDBJ databases">
        <title>Draft genome sequence of an Alphaproteobacteria species associated to the Mediterranean sponge Oscarella lobularis.</title>
        <authorList>
            <person name="Jourda C."/>
            <person name="Santini S."/>
            <person name="Claverie J.-M."/>
        </authorList>
    </citation>
    <scope>NUCLEOTIDE SEQUENCE [LARGE SCALE GENOMIC DNA]</scope>
    <source>
        <strain evidence="10">IGS</strain>
    </source>
</reference>
<dbReference type="Gene3D" id="2.160.10.10">
    <property type="entry name" value="Hexapeptide repeat proteins"/>
    <property type="match status" value="1"/>
</dbReference>
<comment type="similarity">
    <text evidence="7">Belongs to the transferase hexapeptide repeat family. LpxD subfamily.</text>
</comment>
<organism evidence="10 11">
    <name type="scientific">Candidatus Rhodobacter oscarellae</name>
    <dbReference type="NCBI Taxonomy" id="1675527"/>
    <lineage>
        <taxon>Bacteria</taxon>
        <taxon>Pseudomonadati</taxon>
        <taxon>Pseudomonadota</taxon>
        <taxon>Alphaproteobacteria</taxon>
        <taxon>Rhodobacterales</taxon>
        <taxon>Rhodobacter group</taxon>
        <taxon>Rhodobacter</taxon>
    </lineage>
</organism>
<dbReference type="NCBIfam" id="NF002060">
    <property type="entry name" value="PRK00892.1"/>
    <property type="match status" value="1"/>
</dbReference>
<dbReference type="PANTHER" id="PTHR43378:SF2">
    <property type="entry name" value="UDP-3-O-ACYLGLUCOSAMINE N-ACYLTRANSFERASE 1, MITOCHONDRIAL-RELATED"/>
    <property type="match status" value="1"/>
</dbReference>
<dbReference type="OrthoDB" id="9784739at2"/>
<evidence type="ECO:0000259" key="8">
    <source>
        <dbReference type="Pfam" id="PF04613"/>
    </source>
</evidence>
<keyword evidence="6 7" id="KW-0012">Acyltransferase</keyword>
<evidence type="ECO:0000256" key="5">
    <source>
        <dbReference type="ARBA" id="ARBA00023098"/>
    </source>
</evidence>
<evidence type="ECO:0000313" key="11">
    <source>
        <dbReference type="Proteomes" id="UP000037178"/>
    </source>
</evidence>
<keyword evidence="2 7" id="KW-0441">Lipid A biosynthesis</keyword>
<comment type="catalytic activity">
    <reaction evidence="7">
        <text>a UDP-3-O-[(3R)-3-hydroxyacyl]-alpha-D-glucosamine + a (3R)-hydroxyacyl-[ACP] = a UDP-2-N,3-O-bis[(3R)-3-hydroxyacyl]-alpha-D-glucosamine + holo-[ACP] + H(+)</text>
        <dbReference type="Rhea" id="RHEA:53836"/>
        <dbReference type="Rhea" id="RHEA-COMP:9685"/>
        <dbReference type="Rhea" id="RHEA-COMP:9945"/>
        <dbReference type="ChEBI" id="CHEBI:15378"/>
        <dbReference type="ChEBI" id="CHEBI:64479"/>
        <dbReference type="ChEBI" id="CHEBI:78827"/>
        <dbReference type="ChEBI" id="CHEBI:137740"/>
        <dbReference type="ChEBI" id="CHEBI:137748"/>
        <dbReference type="EC" id="2.3.1.191"/>
    </reaction>
</comment>
<feature type="domain" description="UDP-3-O-[3-hydroxymyristoyl] glucosamine N-acyltransferase non-repeat region" evidence="8">
    <location>
        <begin position="22"/>
        <end position="90"/>
    </location>
</feature>
<dbReference type="GO" id="GO:0103118">
    <property type="term" value="F:UDP-3-O-[(3R)-3-hydroxyacyl]-glucosamine N-acyltransferase activity"/>
    <property type="evidence" value="ECO:0007669"/>
    <property type="project" value="UniProtKB-EC"/>
</dbReference>
<dbReference type="SUPFAM" id="SSF51161">
    <property type="entry name" value="Trimeric LpxA-like enzymes"/>
    <property type="match status" value="1"/>
</dbReference>
<protein>
    <recommendedName>
        <fullName evidence="7">UDP-3-O-acylglucosamine N-acyltransferase</fullName>
        <ecNumber evidence="7">2.3.1.191</ecNumber>
    </recommendedName>
</protein>
<feature type="domain" description="Mannose-1-phosphate guanyltransferase C-terminal" evidence="9">
    <location>
        <begin position="104"/>
        <end position="171"/>
    </location>
</feature>
<dbReference type="GO" id="GO:0016410">
    <property type="term" value="F:N-acyltransferase activity"/>
    <property type="evidence" value="ECO:0007669"/>
    <property type="project" value="InterPro"/>
</dbReference>
<dbReference type="NCBIfam" id="TIGR01853">
    <property type="entry name" value="lipid_A_lpxD"/>
    <property type="match status" value="1"/>
</dbReference>
<keyword evidence="11" id="KW-1185">Reference proteome</keyword>
<dbReference type="GO" id="GO:0009245">
    <property type="term" value="P:lipid A biosynthetic process"/>
    <property type="evidence" value="ECO:0007669"/>
    <property type="project" value="UniProtKB-UniRule"/>
</dbReference>
<dbReference type="UniPathway" id="UPA00973"/>
<evidence type="ECO:0000313" key="10">
    <source>
        <dbReference type="EMBL" id="KMW57713.1"/>
    </source>
</evidence>
<dbReference type="InterPro" id="IPR007691">
    <property type="entry name" value="LpxD"/>
</dbReference>
<dbReference type="InterPro" id="IPR001451">
    <property type="entry name" value="Hexapep"/>
</dbReference>
<dbReference type="Pfam" id="PF04613">
    <property type="entry name" value="LpxD"/>
    <property type="match status" value="1"/>
</dbReference>
<dbReference type="Proteomes" id="UP000037178">
    <property type="component" value="Unassembled WGS sequence"/>
</dbReference>
<dbReference type="HAMAP" id="MF_00523">
    <property type="entry name" value="LpxD"/>
    <property type="match status" value="1"/>
</dbReference>
<keyword evidence="3 7" id="KW-0808">Transferase</keyword>
<dbReference type="InterPro" id="IPR020573">
    <property type="entry name" value="UDP_GlcNAc_AcTrfase_non-rep"/>
</dbReference>
<dbReference type="AlphaFoldDB" id="A0A0J9GVX1"/>
<dbReference type="Pfam" id="PF00132">
    <property type="entry name" value="Hexapep"/>
    <property type="match status" value="1"/>
</dbReference>
<gene>
    <name evidence="7" type="primary">lpxD</name>
    <name evidence="10" type="ORF">AIOL_002680</name>
</gene>
<evidence type="ECO:0000256" key="2">
    <source>
        <dbReference type="ARBA" id="ARBA00022556"/>
    </source>
</evidence>
<comment type="subunit">
    <text evidence="7">Homotrimer.</text>
</comment>
<dbReference type="EC" id="2.3.1.191" evidence="7"/>
<dbReference type="EMBL" id="LFTY01000002">
    <property type="protein sequence ID" value="KMW57713.1"/>
    <property type="molecule type" value="Genomic_DNA"/>
</dbReference>
<accession>A0A0J9GVX1</accession>